<comment type="caution">
    <text evidence="9">The sequence shown here is derived from an EMBL/GenBank/DDBJ whole genome shotgun (WGS) entry which is preliminary data.</text>
</comment>
<keyword evidence="2 6" id="KW-0132">Cell division</keyword>
<evidence type="ECO:0000259" key="8">
    <source>
        <dbReference type="Pfam" id="PF05209"/>
    </source>
</evidence>
<proteinExistence type="inferred from homology"/>
<name>A0ABU7V1B5_9GAMM</name>
<evidence type="ECO:0000256" key="3">
    <source>
        <dbReference type="ARBA" id="ARBA00023210"/>
    </source>
</evidence>
<evidence type="ECO:0000313" key="10">
    <source>
        <dbReference type="Proteomes" id="UP001356170"/>
    </source>
</evidence>
<evidence type="ECO:0000256" key="5">
    <source>
        <dbReference type="ARBA" id="ARBA00025606"/>
    </source>
</evidence>
<gene>
    <name evidence="6 9" type="primary">minC</name>
    <name evidence="9" type="ORF">V3390_09990</name>
</gene>
<reference evidence="9 10" key="1">
    <citation type="submission" date="2024-01" db="EMBL/GenBank/DDBJ databases">
        <title>Novel species of the genus Luteimonas isolated from rivers.</title>
        <authorList>
            <person name="Lu H."/>
        </authorList>
    </citation>
    <scope>NUCLEOTIDE SEQUENCE [LARGE SCALE GENOMIC DNA]</scope>
    <source>
        <strain evidence="9 10">FXH3W</strain>
    </source>
</reference>
<dbReference type="Gene3D" id="3.30.70.260">
    <property type="match status" value="1"/>
</dbReference>
<dbReference type="RefSeq" id="WP_331689846.1">
    <property type="nucleotide sequence ID" value="NZ_JAZHBN010000006.1"/>
</dbReference>
<comment type="function">
    <text evidence="5 6">Cell division inhibitor that blocks the formation of polar Z ring septums. Rapidly oscillates between the poles of the cell to destabilize FtsZ filaments that have formed before they mature into polar Z rings. Prevents FtsZ polymerization.</text>
</comment>
<keyword evidence="4 6" id="KW-0131">Cell cycle</keyword>
<keyword evidence="3 6" id="KW-0717">Septation</keyword>
<keyword evidence="10" id="KW-1185">Reference proteome</keyword>
<protein>
    <recommendedName>
        <fullName evidence="6">Probable septum site-determining protein MinC</fullName>
    </recommendedName>
</protein>
<dbReference type="Proteomes" id="UP001356170">
    <property type="component" value="Unassembled WGS sequence"/>
</dbReference>
<dbReference type="Pfam" id="PF05209">
    <property type="entry name" value="MinC_N"/>
    <property type="match status" value="1"/>
</dbReference>
<dbReference type="EMBL" id="JAZHBO010000002">
    <property type="protein sequence ID" value="MEF2156542.1"/>
    <property type="molecule type" value="Genomic_DNA"/>
</dbReference>
<dbReference type="InterPro" id="IPR005526">
    <property type="entry name" value="Septum_form_inhib_MinC_C"/>
</dbReference>
<dbReference type="Pfam" id="PF03775">
    <property type="entry name" value="MinC_C"/>
    <property type="match status" value="1"/>
</dbReference>
<comment type="subunit">
    <text evidence="6">Interacts with MinD and FtsZ.</text>
</comment>
<organism evidence="9 10">
    <name type="scientific">Aquilutibacter rugosus</name>
    <dbReference type="NCBI Taxonomy" id="3115820"/>
    <lineage>
        <taxon>Bacteria</taxon>
        <taxon>Pseudomonadati</taxon>
        <taxon>Pseudomonadota</taxon>
        <taxon>Gammaproteobacteria</taxon>
        <taxon>Lysobacterales</taxon>
        <taxon>Lysobacteraceae</taxon>
        <taxon>Aquilutibacter</taxon>
    </lineage>
</organism>
<dbReference type="InterPro" id="IPR013033">
    <property type="entry name" value="MinC"/>
</dbReference>
<dbReference type="HAMAP" id="MF_00267">
    <property type="entry name" value="MinC"/>
    <property type="match status" value="1"/>
</dbReference>
<evidence type="ECO:0000259" key="7">
    <source>
        <dbReference type="Pfam" id="PF03775"/>
    </source>
</evidence>
<evidence type="ECO:0000256" key="2">
    <source>
        <dbReference type="ARBA" id="ARBA00022618"/>
    </source>
</evidence>
<dbReference type="InterPro" id="IPR007874">
    <property type="entry name" value="MinC_N"/>
</dbReference>
<dbReference type="Gene3D" id="2.160.20.70">
    <property type="match status" value="1"/>
</dbReference>
<feature type="domain" description="Septum formation inhibitor MinC N-terminal" evidence="8">
    <location>
        <begin position="12"/>
        <end position="82"/>
    </location>
</feature>
<dbReference type="PANTHER" id="PTHR34108:SF1">
    <property type="entry name" value="SEPTUM SITE-DETERMINING PROTEIN MINC"/>
    <property type="match status" value="1"/>
</dbReference>
<accession>A0ABU7V1B5</accession>
<dbReference type="InterPro" id="IPR036145">
    <property type="entry name" value="MinC_C_sf"/>
</dbReference>
<dbReference type="PANTHER" id="PTHR34108">
    <property type="entry name" value="SEPTUM SITE-DETERMINING PROTEIN MINC"/>
    <property type="match status" value="1"/>
</dbReference>
<feature type="domain" description="Septum formation inhibitor MinC C-terminal" evidence="7">
    <location>
        <begin position="153"/>
        <end position="252"/>
    </location>
</feature>
<evidence type="ECO:0000313" key="9">
    <source>
        <dbReference type="EMBL" id="MEF2156542.1"/>
    </source>
</evidence>
<dbReference type="NCBIfam" id="TIGR01222">
    <property type="entry name" value="minC"/>
    <property type="match status" value="1"/>
</dbReference>
<evidence type="ECO:0000256" key="6">
    <source>
        <dbReference type="HAMAP-Rule" id="MF_00267"/>
    </source>
</evidence>
<evidence type="ECO:0000256" key="4">
    <source>
        <dbReference type="ARBA" id="ARBA00023306"/>
    </source>
</evidence>
<evidence type="ECO:0000256" key="1">
    <source>
        <dbReference type="ARBA" id="ARBA00006291"/>
    </source>
</evidence>
<dbReference type="SUPFAM" id="SSF63848">
    <property type="entry name" value="Cell-division inhibitor MinC, C-terminal domain"/>
    <property type="match status" value="1"/>
</dbReference>
<comment type="similarity">
    <text evidence="1 6">Belongs to the MinC family.</text>
</comment>
<sequence>MSATPNYELAGELKIGQVGIANLRIQTLDIARLQAEMDDRVKRAPNLFGHAAIVLDFGALSEVPTVAQAQQLIDALRAAGTLPVAVAYGSSATEQLARALNLPILAKFRESFDPSRAGGAATAASAPVPAAAPAAAAAPAPAAPSNDQPGQIHATPIRSGQQIYAAGKDLTVLTSVGAGAEVISDGSIHIYGPLRGRAIAGAQGNENARIFCREFDAELVSIAGNYKVLEEVPQDMRGRPVQIWLQDGQLKFAVIE</sequence>
<dbReference type="InterPro" id="IPR016098">
    <property type="entry name" value="CAP/MinC_C"/>
</dbReference>